<dbReference type="SUPFAM" id="SSF51735">
    <property type="entry name" value="NAD(P)-binding Rossmann-fold domains"/>
    <property type="match status" value="2"/>
</dbReference>
<dbReference type="Gene3D" id="3.30.70.1450">
    <property type="entry name" value="Regulator of K+ conductance, C-terminal domain"/>
    <property type="match status" value="2"/>
</dbReference>
<evidence type="ECO:0000256" key="2">
    <source>
        <dbReference type="ARBA" id="ARBA00022448"/>
    </source>
</evidence>
<evidence type="ECO:0000313" key="9">
    <source>
        <dbReference type="EMBL" id="MBU3852498.1"/>
    </source>
</evidence>
<evidence type="ECO:0000256" key="3">
    <source>
        <dbReference type="ARBA" id="ARBA00022538"/>
    </source>
</evidence>
<evidence type="ECO:0000256" key="5">
    <source>
        <dbReference type="ARBA" id="ARBA00023027"/>
    </source>
</evidence>
<dbReference type="NCBIfam" id="NF007031">
    <property type="entry name" value="PRK09496.1-2"/>
    <property type="match status" value="1"/>
</dbReference>
<dbReference type="SUPFAM" id="SSF116726">
    <property type="entry name" value="TrkA C-terminal domain-like"/>
    <property type="match status" value="2"/>
</dbReference>
<dbReference type="InterPro" id="IPR006037">
    <property type="entry name" value="RCK_C"/>
</dbReference>
<dbReference type="InterPro" id="IPR003148">
    <property type="entry name" value="RCK_N"/>
</dbReference>
<dbReference type="InterPro" id="IPR006036">
    <property type="entry name" value="K_uptake_TrkA"/>
</dbReference>
<dbReference type="GO" id="GO:0015079">
    <property type="term" value="F:potassium ion transmembrane transporter activity"/>
    <property type="evidence" value="ECO:0007669"/>
    <property type="project" value="InterPro"/>
</dbReference>
<evidence type="ECO:0000256" key="6">
    <source>
        <dbReference type="ARBA" id="ARBA00023065"/>
    </source>
</evidence>
<reference evidence="9" key="2">
    <citation type="submission" date="2021-04" db="EMBL/GenBank/DDBJ databases">
        <authorList>
            <person name="Gilroy R."/>
        </authorList>
    </citation>
    <scope>NUCLEOTIDE SEQUENCE</scope>
    <source>
        <strain evidence="9">G3-2149</strain>
    </source>
</reference>
<dbReference type="Proteomes" id="UP000823865">
    <property type="component" value="Unassembled WGS sequence"/>
</dbReference>
<keyword evidence="2" id="KW-0813">Transport</keyword>
<evidence type="ECO:0000313" key="10">
    <source>
        <dbReference type="Proteomes" id="UP000823865"/>
    </source>
</evidence>
<gene>
    <name evidence="9" type="primary">trkA</name>
    <name evidence="9" type="ORF">H9789_01470</name>
</gene>
<dbReference type="InterPro" id="IPR050721">
    <property type="entry name" value="Trk_Ktr_HKT_K-transport"/>
</dbReference>
<sequence length="447" mass="49232">MKIVIAGAGGVGTHLAELLSKEDQDIVLIDENPEKLANIANSFDLMTLNVHPTSINGLREAGTNKADLFIAVTPDETKNMTCCMLASAMGAQKTVARIDNDEYLLPQHSEFFKKMGINSMIYPELLAAGEITEALKRSWVRQWWEVHDGALIMLGIKLRETAEILNIPFKALNGSGVNYHIVAIKRGEETIIPNGDDELKSGDLAYFMCTKKYIPYIRKIVGKEHYEDVRNVMIMGGGMISVHAAKFAPSYMNVKIIEQDTAKCMELNNLLETDDALVIHGDGRDASLLMDEDIEHTQAFVALTDQTEINILACLTAKRMGVRKTVALIENMDYIGMAEKLDIGTIINKKEIAASHIYQLMLDADVANVKCLTLANADVAEFLVKPNAKVTKKEVKDLGLPHGVTLGGLVRAGEGMLVSGNTQIQAGDRVVVFCKSMLMKKLDKYFN</sequence>
<evidence type="ECO:0000259" key="8">
    <source>
        <dbReference type="PROSITE" id="PS51202"/>
    </source>
</evidence>
<organism evidence="9 10">
    <name type="scientific">Candidatus Paraprevotella stercoravium</name>
    <dbReference type="NCBI Taxonomy" id="2838725"/>
    <lineage>
        <taxon>Bacteria</taxon>
        <taxon>Pseudomonadati</taxon>
        <taxon>Bacteroidota</taxon>
        <taxon>Bacteroidia</taxon>
        <taxon>Bacteroidales</taxon>
        <taxon>Prevotellaceae</taxon>
        <taxon>Paraprevotella</taxon>
    </lineage>
</organism>
<feature type="domain" description="RCK C-terminal" evidence="8">
    <location>
        <begin position="141"/>
        <end position="223"/>
    </location>
</feature>
<reference evidence="9" key="1">
    <citation type="journal article" date="2021" name="PeerJ">
        <title>Extensive microbial diversity within the chicken gut microbiome revealed by metagenomics and culture.</title>
        <authorList>
            <person name="Gilroy R."/>
            <person name="Ravi A."/>
            <person name="Getino M."/>
            <person name="Pursley I."/>
            <person name="Horton D.L."/>
            <person name="Alikhan N.F."/>
            <person name="Baker D."/>
            <person name="Gharbi K."/>
            <person name="Hall N."/>
            <person name="Watson M."/>
            <person name="Adriaenssens E.M."/>
            <person name="Foster-Nyarko E."/>
            <person name="Jarju S."/>
            <person name="Secka A."/>
            <person name="Antonio M."/>
            <person name="Oren A."/>
            <person name="Chaudhuri R.R."/>
            <person name="La Ragione R."/>
            <person name="Hildebrand F."/>
            <person name="Pallen M.J."/>
        </authorList>
    </citation>
    <scope>NUCLEOTIDE SEQUENCE</scope>
    <source>
        <strain evidence="9">G3-2149</strain>
    </source>
</reference>
<evidence type="ECO:0000256" key="4">
    <source>
        <dbReference type="ARBA" id="ARBA00022958"/>
    </source>
</evidence>
<dbReference type="PRINTS" id="PR00335">
    <property type="entry name" value="KUPTAKETRKA"/>
</dbReference>
<dbReference type="PANTHER" id="PTHR43833">
    <property type="entry name" value="POTASSIUM CHANNEL PROTEIN 2-RELATED-RELATED"/>
    <property type="match status" value="1"/>
</dbReference>
<dbReference type="Gene3D" id="3.40.50.720">
    <property type="entry name" value="NAD(P)-binding Rossmann-like Domain"/>
    <property type="match status" value="2"/>
</dbReference>
<evidence type="ECO:0000256" key="1">
    <source>
        <dbReference type="ARBA" id="ARBA00017378"/>
    </source>
</evidence>
<keyword evidence="3" id="KW-0633">Potassium transport</keyword>
<feature type="domain" description="RCK N-terminal" evidence="7">
    <location>
        <begin position="1"/>
        <end position="121"/>
    </location>
</feature>
<name>A0A9E2P029_9BACT</name>
<dbReference type="NCBIfam" id="NF007038">
    <property type="entry name" value="PRK09496.2-6"/>
    <property type="match status" value="1"/>
</dbReference>
<dbReference type="EMBL" id="JAHLFU010000024">
    <property type="protein sequence ID" value="MBU3852498.1"/>
    <property type="molecule type" value="Genomic_DNA"/>
</dbReference>
<accession>A0A9E2P029</accession>
<dbReference type="InterPro" id="IPR036291">
    <property type="entry name" value="NAD(P)-bd_dom_sf"/>
</dbReference>
<dbReference type="PROSITE" id="PS51201">
    <property type="entry name" value="RCK_N"/>
    <property type="match status" value="2"/>
</dbReference>
<keyword evidence="6" id="KW-0406">Ion transport</keyword>
<comment type="caution">
    <text evidence="9">The sequence shown here is derived from an EMBL/GenBank/DDBJ whole genome shotgun (WGS) entry which is preliminary data.</text>
</comment>
<feature type="domain" description="RCK C-terminal" evidence="8">
    <location>
        <begin position="367"/>
        <end position="447"/>
    </location>
</feature>
<dbReference type="Pfam" id="PF02080">
    <property type="entry name" value="TrkA_C"/>
    <property type="match status" value="2"/>
</dbReference>
<dbReference type="InterPro" id="IPR036721">
    <property type="entry name" value="RCK_C_sf"/>
</dbReference>
<protein>
    <recommendedName>
        <fullName evidence="1">Trk system potassium uptake protein TrkA</fullName>
    </recommendedName>
</protein>
<dbReference type="GO" id="GO:0005886">
    <property type="term" value="C:plasma membrane"/>
    <property type="evidence" value="ECO:0007669"/>
    <property type="project" value="InterPro"/>
</dbReference>
<dbReference type="PANTHER" id="PTHR43833:SF5">
    <property type="entry name" value="TRK SYSTEM POTASSIUM UPTAKE PROTEIN TRKA"/>
    <property type="match status" value="1"/>
</dbReference>
<keyword evidence="5" id="KW-0520">NAD</keyword>
<dbReference type="AlphaFoldDB" id="A0A9E2P029"/>
<dbReference type="PROSITE" id="PS51202">
    <property type="entry name" value="RCK_C"/>
    <property type="match status" value="2"/>
</dbReference>
<dbReference type="Pfam" id="PF02254">
    <property type="entry name" value="TrkA_N"/>
    <property type="match status" value="2"/>
</dbReference>
<feature type="domain" description="RCK N-terminal" evidence="7">
    <location>
        <begin position="229"/>
        <end position="347"/>
    </location>
</feature>
<proteinExistence type="predicted"/>
<dbReference type="NCBIfam" id="NF007039">
    <property type="entry name" value="PRK09496.3-2"/>
    <property type="match status" value="1"/>
</dbReference>
<keyword evidence="4" id="KW-0630">Potassium</keyword>
<evidence type="ECO:0000259" key="7">
    <source>
        <dbReference type="PROSITE" id="PS51201"/>
    </source>
</evidence>